<evidence type="ECO:0000256" key="1">
    <source>
        <dbReference type="SAM" id="SignalP"/>
    </source>
</evidence>
<protein>
    <recommendedName>
        <fullName evidence="4">Outer membrane protein with beta-barrel domain</fullName>
    </recommendedName>
</protein>
<dbReference type="SUPFAM" id="SSF56925">
    <property type="entry name" value="OMPA-like"/>
    <property type="match status" value="1"/>
</dbReference>
<dbReference type="AlphaFoldDB" id="A0A3E0ENA0"/>
<accession>A0A3E0ENA0</accession>
<sequence>MKKITLLFVFALSFSLSNVYGQAREELNFGLLGINYEIPVHKDITIAPGIGTNFDLDWLNLGVKANYYFDNVFEISDPAWDVYGGANLGYSVYMGDNDHDESNINLGLQVGGRWFWNDKWGVYVEIAGGNVSGLSPAIGLTLKL</sequence>
<dbReference type="EMBL" id="QUNI01000004">
    <property type="protein sequence ID" value="REG99722.1"/>
    <property type="molecule type" value="Genomic_DNA"/>
</dbReference>
<evidence type="ECO:0000313" key="3">
    <source>
        <dbReference type="Proteomes" id="UP000257136"/>
    </source>
</evidence>
<gene>
    <name evidence="2" type="ORF">C8P67_104354</name>
</gene>
<comment type="caution">
    <text evidence="2">The sequence shown here is derived from an EMBL/GenBank/DDBJ whole genome shotgun (WGS) entry which is preliminary data.</text>
</comment>
<dbReference type="InterPro" id="IPR011250">
    <property type="entry name" value="OMP/PagP_B-barrel"/>
</dbReference>
<dbReference type="Proteomes" id="UP000257136">
    <property type="component" value="Unassembled WGS sequence"/>
</dbReference>
<feature type="chain" id="PRO_5017683573" description="Outer membrane protein with beta-barrel domain" evidence="1">
    <location>
        <begin position="22"/>
        <end position="144"/>
    </location>
</feature>
<proteinExistence type="predicted"/>
<evidence type="ECO:0000313" key="2">
    <source>
        <dbReference type="EMBL" id="REG99722.1"/>
    </source>
</evidence>
<name>A0A3E0ENA0_9FLAO</name>
<organism evidence="2 3">
    <name type="scientific">Flavobacterium aquicola</name>
    <dbReference type="NCBI Taxonomy" id="1682742"/>
    <lineage>
        <taxon>Bacteria</taxon>
        <taxon>Pseudomonadati</taxon>
        <taxon>Bacteroidota</taxon>
        <taxon>Flavobacteriia</taxon>
        <taxon>Flavobacteriales</taxon>
        <taxon>Flavobacteriaceae</taxon>
        <taxon>Flavobacterium</taxon>
    </lineage>
</organism>
<evidence type="ECO:0008006" key="4">
    <source>
        <dbReference type="Google" id="ProtNLM"/>
    </source>
</evidence>
<feature type="signal peptide" evidence="1">
    <location>
        <begin position="1"/>
        <end position="21"/>
    </location>
</feature>
<keyword evidence="3" id="KW-1185">Reference proteome</keyword>
<keyword evidence="1" id="KW-0732">Signal</keyword>
<dbReference type="RefSeq" id="WP_115812584.1">
    <property type="nucleotide sequence ID" value="NZ_QUNI01000004.1"/>
</dbReference>
<reference evidence="2 3" key="1">
    <citation type="submission" date="2018-08" db="EMBL/GenBank/DDBJ databases">
        <title>Genomic Encyclopedia of Archaeal and Bacterial Type Strains, Phase II (KMG-II): from individual species to whole genera.</title>
        <authorList>
            <person name="Goeker M."/>
        </authorList>
    </citation>
    <scope>NUCLEOTIDE SEQUENCE [LARGE SCALE GENOMIC DNA]</scope>
    <source>
        <strain evidence="2 3">DSM 100880</strain>
    </source>
</reference>
<dbReference type="OrthoDB" id="658990at2"/>
<dbReference type="Gene3D" id="2.40.160.20">
    <property type="match status" value="1"/>
</dbReference>